<protein>
    <recommendedName>
        <fullName evidence="2">DNA polymerase III subunit delta</fullName>
        <ecNumber evidence="1">2.7.7.7</ecNumber>
    </recommendedName>
</protein>
<accession>A0A2X0SGC9</accession>
<evidence type="ECO:0000256" key="8">
    <source>
        <dbReference type="ARBA" id="ARBA00049244"/>
    </source>
</evidence>
<keyword evidence="3 11" id="KW-0808">Transferase</keyword>
<evidence type="ECO:0000259" key="9">
    <source>
        <dbReference type="Pfam" id="PF06144"/>
    </source>
</evidence>
<dbReference type="Pfam" id="PF14840">
    <property type="entry name" value="DNA_pol3_delt_C"/>
    <property type="match status" value="1"/>
</dbReference>
<dbReference type="SUPFAM" id="SSF52540">
    <property type="entry name" value="P-loop containing nucleoside triphosphate hydrolases"/>
    <property type="match status" value="1"/>
</dbReference>
<keyword evidence="6" id="KW-0239">DNA-directed DNA polymerase</keyword>
<dbReference type="EC" id="2.7.7.7" evidence="1"/>
<dbReference type="EMBL" id="LS423452">
    <property type="protein sequence ID" value="SPS04846.1"/>
    <property type="molecule type" value="Genomic_DNA"/>
</dbReference>
<dbReference type="GO" id="GO:0003887">
    <property type="term" value="F:DNA-directed DNA polymerase activity"/>
    <property type="evidence" value="ECO:0007669"/>
    <property type="project" value="UniProtKB-KW"/>
</dbReference>
<dbReference type="InterPro" id="IPR032780">
    <property type="entry name" value="DNA_pol3_delt_C"/>
</dbReference>
<keyword evidence="5" id="KW-0235">DNA replication</keyword>
<comment type="catalytic activity">
    <reaction evidence="8">
        <text>DNA(n) + a 2'-deoxyribonucleoside 5'-triphosphate = DNA(n+1) + diphosphate</text>
        <dbReference type="Rhea" id="RHEA:22508"/>
        <dbReference type="Rhea" id="RHEA-COMP:17339"/>
        <dbReference type="Rhea" id="RHEA-COMP:17340"/>
        <dbReference type="ChEBI" id="CHEBI:33019"/>
        <dbReference type="ChEBI" id="CHEBI:61560"/>
        <dbReference type="ChEBI" id="CHEBI:173112"/>
        <dbReference type="EC" id="2.7.7.7"/>
    </reaction>
</comment>
<keyword evidence="4 11" id="KW-0548">Nucleotidyltransferase</keyword>
<dbReference type="GO" id="GO:0006261">
    <property type="term" value="P:DNA-templated DNA replication"/>
    <property type="evidence" value="ECO:0007669"/>
    <property type="project" value="TreeGrafter"/>
</dbReference>
<dbReference type="Gene3D" id="3.40.50.300">
    <property type="entry name" value="P-loop containing nucleotide triphosphate hydrolases"/>
    <property type="match status" value="1"/>
</dbReference>
<name>A0A2X0SGC9_9PROT</name>
<organism evidence="11">
    <name type="scientific">Candidatus Nitrotoga fabula</name>
    <dbReference type="NCBI Taxonomy" id="2182327"/>
    <lineage>
        <taxon>Bacteria</taxon>
        <taxon>Pseudomonadati</taxon>
        <taxon>Pseudomonadota</taxon>
        <taxon>Betaproteobacteria</taxon>
        <taxon>Nitrosomonadales</taxon>
        <taxon>Gallionellaceae</taxon>
        <taxon>Candidatus Nitrotoga</taxon>
    </lineage>
</organism>
<feature type="domain" description="DNA polymerase III delta N-terminal" evidence="9">
    <location>
        <begin position="20"/>
        <end position="137"/>
    </location>
</feature>
<dbReference type="GO" id="GO:0003677">
    <property type="term" value="F:DNA binding"/>
    <property type="evidence" value="ECO:0007669"/>
    <property type="project" value="InterPro"/>
</dbReference>
<evidence type="ECO:0000256" key="1">
    <source>
        <dbReference type="ARBA" id="ARBA00012417"/>
    </source>
</evidence>
<evidence type="ECO:0000256" key="2">
    <source>
        <dbReference type="ARBA" id="ARBA00017703"/>
    </source>
</evidence>
<comment type="similarity">
    <text evidence="7">Belongs to the DNA polymerase HolA subunit family.</text>
</comment>
<feature type="domain" description="DNA polymerase III subunit delta C-terminal" evidence="10">
    <location>
        <begin position="214"/>
        <end position="325"/>
    </location>
</feature>
<dbReference type="InterPro" id="IPR005790">
    <property type="entry name" value="DNA_polIII_delta"/>
</dbReference>
<evidence type="ECO:0000256" key="5">
    <source>
        <dbReference type="ARBA" id="ARBA00022705"/>
    </source>
</evidence>
<dbReference type="CDD" id="cd18138">
    <property type="entry name" value="HLD_clamp_pol_III_delta"/>
    <property type="match status" value="1"/>
</dbReference>
<dbReference type="Gene3D" id="1.10.8.60">
    <property type="match status" value="1"/>
</dbReference>
<dbReference type="InterPro" id="IPR008921">
    <property type="entry name" value="DNA_pol3_clamp-load_cplx_C"/>
</dbReference>
<evidence type="ECO:0000256" key="4">
    <source>
        <dbReference type="ARBA" id="ARBA00022695"/>
    </source>
</evidence>
<dbReference type="InterPro" id="IPR010372">
    <property type="entry name" value="DNA_pol3_delta_N"/>
</dbReference>
<dbReference type="Pfam" id="PF06144">
    <property type="entry name" value="DNA_pol3_delta"/>
    <property type="match status" value="1"/>
</dbReference>
<dbReference type="GO" id="GO:0009360">
    <property type="term" value="C:DNA polymerase III complex"/>
    <property type="evidence" value="ECO:0007669"/>
    <property type="project" value="InterPro"/>
</dbReference>
<evidence type="ECO:0000256" key="6">
    <source>
        <dbReference type="ARBA" id="ARBA00022932"/>
    </source>
</evidence>
<proteinExistence type="inferred from homology"/>
<reference evidence="11" key="1">
    <citation type="submission" date="2018-05" db="EMBL/GenBank/DDBJ databases">
        <authorList>
            <person name="Lanie J.A."/>
            <person name="Ng W.-L."/>
            <person name="Kazmierczak K.M."/>
            <person name="Andrzejewski T.M."/>
            <person name="Davidsen T.M."/>
            <person name="Wayne K.J."/>
            <person name="Tettelin H."/>
            <person name="Glass J.I."/>
            <person name="Rusch D."/>
            <person name="Podicherti R."/>
            <person name="Tsui H.-C.T."/>
            <person name="Winkler M.E."/>
        </authorList>
    </citation>
    <scope>NUCLEOTIDE SEQUENCE</scope>
    <source>
        <strain evidence="11">KNB</strain>
    </source>
</reference>
<dbReference type="PANTHER" id="PTHR34388:SF1">
    <property type="entry name" value="DNA POLYMERASE III SUBUNIT DELTA"/>
    <property type="match status" value="1"/>
</dbReference>
<evidence type="ECO:0000259" key="10">
    <source>
        <dbReference type="Pfam" id="PF14840"/>
    </source>
</evidence>
<dbReference type="InterPro" id="IPR027417">
    <property type="entry name" value="P-loop_NTPase"/>
</dbReference>
<evidence type="ECO:0000256" key="3">
    <source>
        <dbReference type="ARBA" id="ARBA00022679"/>
    </source>
</evidence>
<dbReference type="PANTHER" id="PTHR34388">
    <property type="entry name" value="DNA POLYMERASE III SUBUNIT DELTA"/>
    <property type="match status" value="1"/>
</dbReference>
<evidence type="ECO:0000256" key="7">
    <source>
        <dbReference type="ARBA" id="ARBA00034754"/>
    </source>
</evidence>
<dbReference type="NCBIfam" id="TIGR01128">
    <property type="entry name" value="holA"/>
    <property type="match status" value="1"/>
</dbReference>
<dbReference type="AlphaFoldDB" id="A0A2X0SGC9"/>
<sequence length="343" mass="37751">MKISGENLARHLARELAPMYVVHGDALLLAIEAADAIRAAARKAGYTEKDVLIAEPGFKWADLRNSAQNFSLFATRKLVDLRIPSGKPGVEGAQALQDFCQNLPVDTVTLITLPRLDKAATGSKWFAAMSSHGIVIAADEIALDALPAWIAGRLKRQNQSVDADTLAFLAERVEGNLLAAFQEIQKLALLFPAGPLSFKQVKDSVMDVARYDVFKLSEAMLSGDMVRYAHILDGLRKEGTSSVLILWALTEDIRTLGRVLFSMQRKDDLAAALRDARVWGMRSKLIEHTMRRINQVTIGNVLWRFSYIDRIIKGLSGGDVWDELLQAGVCFANLKSTCNKADG</sequence>
<dbReference type="SUPFAM" id="SSF48019">
    <property type="entry name" value="post-AAA+ oligomerization domain-like"/>
    <property type="match status" value="1"/>
</dbReference>
<dbReference type="Gene3D" id="1.20.272.10">
    <property type="match status" value="1"/>
</dbReference>
<gene>
    <name evidence="11" type="ORF">NITFAB_0435</name>
</gene>
<evidence type="ECO:0000313" key="11">
    <source>
        <dbReference type="EMBL" id="SPS04846.1"/>
    </source>
</evidence>